<dbReference type="SUPFAM" id="SSF53474">
    <property type="entry name" value="alpha/beta-Hydrolases"/>
    <property type="match status" value="1"/>
</dbReference>
<evidence type="ECO:0000313" key="3">
    <source>
        <dbReference type="Proteomes" id="UP001501251"/>
    </source>
</evidence>
<dbReference type="Pfam" id="PF12697">
    <property type="entry name" value="Abhydrolase_6"/>
    <property type="match status" value="1"/>
</dbReference>
<protein>
    <submittedName>
        <fullName evidence="2">Alpha/beta hydrolase</fullName>
    </submittedName>
</protein>
<keyword evidence="2" id="KW-0378">Hydrolase</keyword>
<evidence type="ECO:0000259" key="1">
    <source>
        <dbReference type="Pfam" id="PF12697"/>
    </source>
</evidence>
<accession>A0ABP8B8X7</accession>
<comment type="caution">
    <text evidence="2">The sequence shown here is derived from an EMBL/GenBank/DDBJ whole genome shotgun (WGS) entry which is preliminary data.</text>
</comment>
<reference evidence="3" key="1">
    <citation type="journal article" date="2019" name="Int. J. Syst. Evol. Microbiol.">
        <title>The Global Catalogue of Microorganisms (GCM) 10K type strain sequencing project: providing services to taxonomists for standard genome sequencing and annotation.</title>
        <authorList>
            <consortium name="The Broad Institute Genomics Platform"/>
            <consortium name="The Broad Institute Genome Sequencing Center for Infectious Disease"/>
            <person name="Wu L."/>
            <person name="Ma J."/>
        </authorList>
    </citation>
    <scope>NUCLEOTIDE SEQUENCE [LARGE SCALE GENOMIC DNA]</scope>
    <source>
        <strain evidence="3">JCM 17388</strain>
    </source>
</reference>
<feature type="domain" description="AB hydrolase-1" evidence="1">
    <location>
        <begin position="33"/>
        <end position="207"/>
    </location>
</feature>
<keyword evidence="3" id="KW-1185">Reference proteome</keyword>
<organism evidence="2 3">
    <name type="scientific">Streptosporangium oxazolinicum</name>
    <dbReference type="NCBI Taxonomy" id="909287"/>
    <lineage>
        <taxon>Bacteria</taxon>
        <taxon>Bacillati</taxon>
        <taxon>Actinomycetota</taxon>
        <taxon>Actinomycetes</taxon>
        <taxon>Streptosporangiales</taxon>
        <taxon>Streptosporangiaceae</taxon>
        <taxon>Streptosporangium</taxon>
    </lineage>
</organism>
<name>A0ABP8B8X7_9ACTN</name>
<dbReference type="InterPro" id="IPR000073">
    <property type="entry name" value="AB_hydrolase_1"/>
</dbReference>
<dbReference type="Gene3D" id="3.40.50.1820">
    <property type="entry name" value="alpha/beta hydrolase"/>
    <property type="match status" value="1"/>
</dbReference>
<dbReference type="Proteomes" id="UP001501251">
    <property type="component" value="Unassembled WGS sequence"/>
</dbReference>
<dbReference type="InterPro" id="IPR029058">
    <property type="entry name" value="AB_hydrolase_fold"/>
</dbReference>
<sequence length="263" mass="27330">MISRDGTPIVYERAGSGPAVILVGGGLDDGSENAPLVPELAEDFTIVNYSRRGRGKSGDTSPYALEREFEDLAALIAAVGGSAHLFGASSGGALALEAAAAGLPIGRIAVYDVPYSIGDDAVQTWQDYLTRLRAALGDGRREEALSLFMRLAGSSDDDIAAASASPMWPPLLDLAPTLAYDAVCLGDGPPPVTRLATITQPTLVATGAGLASHMAGLRVDFFGQAADVITSHVPGAERLVIDVYEHVVDPKVLAPVLTRFFLA</sequence>
<gene>
    <name evidence="2" type="ORF">GCM10022252_53840</name>
</gene>
<proteinExistence type="predicted"/>
<dbReference type="GO" id="GO:0016787">
    <property type="term" value="F:hydrolase activity"/>
    <property type="evidence" value="ECO:0007669"/>
    <property type="project" value="UniProtKB-KW"/>
</dbReference>
<dbReference type="EMBL" id="BAABAQ010000011">
    <property type="protein sequence ID" value="GAA4200514.1"/>
    <property type="molecule type" value="Genomic_DNA"/>
</dbReference>
<evidence type="ECO:0000313" key="2">
    <source>
        <dbReference type="EMBL" id="GAA4200514.1"/>
    </source>
</evidence>